<name>A0A183IW55_9BILA</name>
<dbReference type="GO" id="GO:0097108">
    <property type="term" value="F:hedgehog family protein binding"/>
    <property type="evidence" value="ECO:0007669"/>
    <property type="project" value="TreeGrafter"/>
</dbReference>
<dbReference type="OrthoDB" id="5873834at2759"/>
<evidence type="ECO:0000256" key="2">
    <source>
        <dbReference type="ARBA" id="ARBA00005585"/>
    </source>
</evidence>
<comment type="subcellular location">
    <subcellularLocation>
        <location evidence="1">Membrane</location>
        <topology evidence="1">Multi-pass membrane protein</topology>
    </subcellularLocation>
</comment>
<dbReference type="PANTHER" id="PTHR46022">
    <property type="entry name" value="PROTEIN PATCHED"/>
    <property type="match status" value="1"/>
</dbReference>
<keyword evidence="6" id="KW-0325">Glycoprotein</keyword>
<keyword evidence="5" id="KW-0472">Membrane</keyword>
<evidence type="ECO:0000256" key="1">
    <source>
        <dbReference type="ARBA" id="ARBA00004141"/>
    </source>
</evidence>
<dbReference type="GO" id="GO:0005119">
    <property type="term" value="F:smoothened binding"/>
    <property type="evidence" value="ECO:0007669"/>
    <property type="project" value="TreeGrafter"/>
</dbReference>
<reference evidence="7 8" key="2">
    <citation type="submission" date="2018-11" db="EMBL/GenBank/DDBJ databases">
        <authorList>
            <consortium name="Pathogen Informatics"/>
        </authorList>
    </citation>
    <scope>NUCLEOTIDE SEQUENCE [LARGE SCALE GENOMIC DNA]</scope>
</reference>
<protein>
    <submittedName>
        <fullName evidence="9">Transmembrane protein</fullName>
    </submittedName>
</protein>
<keyword evidence="3" id="KW-0812">Transmembrane</keyword>
<evidence type="ECO:0000313" key="7">
    <source>
        <dbReference type="EMBL" id="VDP14499.1"/>
    </source>
</evidence>
<accession>A0A183IW55</accession>
<keyword evidence="4" id="KW-1133">Transmembrane helix</keyword>
<evidence type="ECO:0000313" key="9">
    <source>
        <dbReference type="WBParaSite" id="SBAD_0000814501-mRNA-1"/>
    </source>
</evidence>
<evidence type="ECO:0000256" key="6">
    <source>
        <dbReference type="ARBA" id="ARBA00023180"/>
    </source>
</evidence>
<reference evidence="9" key="1">
    <citation type="submission" date="2016-06" db="UniProtKB">
        <authorList>
            <consortium name="WormBaseParasite"/>
        </authorList>
    </citation>
    <scope>IDENTIFICATION</scope>
</reference>
<evidence type="ECO:0000256" key="5">
    <source>
        <dbReference type="ARBA" id="ARBA00023136"/>
    </source>
</evidence>
<dbReference type="GO" id="GO:0045879">
    <property type="term" value="P:negative regulation of smoothened signaling pathway"/>
    <property type="evidence" value="ECO:0007669"/>
    <property type="project" value="TreeGrafter"/>
</dbReference>
<organism evidence="9">
    <name type="scientific">Soboliphyme baturini</name>
    <dbReference type="NCBI Taxonomy" id="241478"/>
    <lineage>
        <taxon>Eukaryota</taxon>
        <taxon>Metazoa</taxon>
        <taxon>Ecdysozoa</taxon>
        <taxon>Nematoda</taxon>
        <taxon>Enoplea</taxon>
        <taxon>Dorylaimia</taxon>
        <taxon>Dioctophymatida</taxon>
        <taxon>Dioctophymatoidea</taxon>
        <taxon>Soboliphymatidae</taxon>
        <taxon>Soboliphyme</taxon>
    </lineage>
</organism>
<dbReference type="PANTHER" id="PTHR46022:SF1">
    <property type="entry name" value="PROTEIN PATCHED"/>
    <property type="match status" value="1"/>
</dbReference>
<comment type="similarity">
    <text evidence="2">Belongs to the patched family.</text>
</comment>
<evidence type="ECO:0000256" key="3">
    <source>
        <dbReference type="ARBA" id="ARBA00022692"/>
    </source>
</evidence>
<dbReference type="Proteomes" id="UP000270296">
    <property type="component" value="Unassembled WGS sequence"/>
</dbReference>
<dbReference type="WBParaSite" id="SBAD_0000814501-mRNA-1">
    <property type="protein sequence ID" value="SBAD_0000814501-mRNA-1"/>
    <property type="gene ID" value="SBAD_0000814501"/>
</dbReference>
<dbReference type="AlphaFoldDB" id="A0A183IW55"/>
<keyword evidence="8" id="KW-1185">Reference proteome</keyword>
<dbReference type="GO" id="GO:0008158">
    <property type="term" value="F:hedgehog receptor activity"/>
    <property type="evidence" value="ECO:0007669"/>
    <property type="project" value="TreeGrafter"/>
</dbReference>
<evidence type="ECO:0000313" key="8">
    <source>
        <dbReference type="Proteomes" id="UP000270296"/>
    </source>
</evidence>
<dbReference type="GO" id="GO:0005886">
    <property type="term" value="C:plasma membrane"/>
    <property type="evidence" value="ECO:0007669"/>
    <property type="project" value="TreeGrafter"/>
</dbReference>
<sequence>MLPSSRNSFGADLKCIDRYTPSHDLSHIYRQSLWNEEFCHRPSWCDARLALKQIRKGRAKGNVPALWIRSILQRALFRLGCTIQHHAGEVLFCGILVLCLFSIGLRNTSFETDMDQLWVETDVKSLREVGHPHCRSISVPPISESDKFPACFRFCAQLNRNRSSRSGSLEVKVQQTSTAIGMEYLALILRNCRPK</sequence>
<gene>
    <name evidence="7" type="ORF">SBAD_LOCUS7852</name>
</gene>
<dbReference type="EMBL" id="UZAM01011000">
    <property type="protein sequence ID" value="VDP14499.1"/>
    <property type="molecule type" value="Genomic_DNA"/>
</dbReference>
<proteinExistence type="inferred from homology"/>
<evidence type="ECO:0000256" key="4">
    <source>
        <dbReference type="ARBA" id="ARBA00022989"/>
    </source>
</evidence>